<feature type="compositionally biased region" description="Polar residues" evidence="1">
    <location>
        <begin position="200"/>
        <end position="214"/>
    </location>
</feature>
<dbReference type="EMBL" id="CAXLJM020000048">
    <property type="protein sequence ID" value="CAL8112138.1"/>
    <property type="molecule type" value="Genomic_DNA"/>
</dbReference>
<keyword evidence="2" id="KW-1133">Transmembrane helix</keyword>
<keyword evidence="2" id="KW-0812">Transmembrane</keyword>
<keyword evidence="4" id="KW-1185">Reference proteome</keyword>
<reference evidence="3 4" key="1">
    <citation type="submission" date="2024-08" db="EMBL/GenBank/DDBJ databases">
        <authorList>
            <person name="Cucini C."/>
            <person name="Frati F."/>
        </authorList>
    </citation>
    <scope>NUCLEOTIDE SEQUENCE [LARGE SCALE GENOMIC DNA]</scope>
</reference>
<accession>A0ABP1QUN7</accession>
<evidence type="ECO:0000256" key="2">
    <source>
        <dbReference type="SAM" id="Phobius"/>
    </source>
</evidence>
<evidence type="ECO:0000313" key="4">
    <source>
        <dbReference type="Proteomes" id="UP001642540"/>
    </source>
</evidence>
<organism evidence="3 4">
    <name type="scientific">Orchesella dallaii</name>
    <dbReference type="NCBI Taxonomy" id="48710"/>
    <lineage>
        <taxon>Eukaryota</taxon>
        <taxon>Metazoa</taxon>
        <taxon>Ecdysozoa</taxon>
        <taxon>Arthropoda</taxon>
        <taxon>Hexapoda</taxon>
        <taxon>Collembola</taxon>
        <taxon>Entomobryomorpha</taxon>
        <taxon>Entomobryoidea</taxon>
        <taxon>Orchesellidae</taxon>
        <taxon>Orchesellinae</taxon>
        <taxon>Orchesella</taxon>
    </lineage>
</organism>
<keyword evidence="2" id="KW-0472">Membrane</keyword>
<feature type="region of interest" description="Disordered" evidence="1">
    <location>
        <begin position="194"/>
        <end position="214"/>
    </location>
</feature>
<sequence length="234" mass="26383">MEPLQFCTEFLGDCNLCITNKCFYIQFVSPNVWTCVDKLAGWKDVQRIISYNFPELCDRILTSTESSMVSSDIGESVSSSSSYQWVSAGVDLLLFVMMVIGFGIMFVKNRQLIRAIEVPEQVREIYARTNNYYHNLQLQGNREYELVQFTTPPTSPIPIQSRQPPSIPLLPPPQLALPLPIVPSHHNIEIENESGDEAETSFSTPTDSSPEVVSSMDVTTKYGRVVKRPNFFGC</sequence>
<gene>
    <name evidence="3" type="ORF">ODALV1_LOCUS15503</name>
</gene>
<evidence type="ECO:0000256" key="1">
    <source>
        <dbReference type="SAM" id="MobiDB-lite"/>
    </source>
</evidence>
<dbReference type="Proteomes" id="UP001642540">
    <property type="component" value="Unassembled WGS sequence"/>
</dbReference>
<proteinExistence type="predicted"/>
<feature type="transmembrane region" description="Helical" evidence="2">
    <location>
        <begin position="85"/>
        <end position="107"/>
    </location>
</feature>
<comment type="caution">
    <text evidence="3">The sequence shown here is derived from an EMBL/GenBank/DDBJ whole genome shotgun (WGS) entry which is preliminary data.</text>
</comment>
<evidence type="ECO:0000313" key="3">
    <source>
        <dbReference type="EMBL" id="CAL8112138.1"/>
    </source>
</evidence>
<name>A0ABP1QUN7_9HEXA</name>
<protein>
    <submittedName>
        <fullName evidence="3">Uncharacterized protein</fullName>
    </submittedName>
</protein>